<dbReference type="Proteomes" id="UP000250078">
    <property type="component" value="Unassembled WGS sequence"/>
</dbReference>
<sequence>MGSSAKRKKEKKKDFQKPRLKVGKTKPKAANFTDTSFKAKSIVLTQQSLSTAAPSSTSQFSHHLSMLTHRSDTQRRESLAYLTSAVLNTPPGARLPQPVAVILPEVQRLILDGSNSVQQQLLKLLQSLPPADIAGHADQILLYTRAGMTHLAGDIRLSSLDVLEWLLRVVADEVVGCAGGWVKTLNCFLGLLSWQTDALGKWSSSKTILGKAGGESKIVVKQMNAFASFLRAGLLALSEETQMSNVISTSLPLWHLEQHTLPQRSNAFRHLNLFGAPRDEETEMYQDREERQRVFHEKAEVAIMAGLENAKKGGGELGRAAAQLRKAIVDGMADFRGEEVGNN</sequence>
<proteinExistence type="predicted"/>
<reference evidence="1 2" key="1">
    <citation type="journal article" date="2016" name="Nat. Commun.">
        <title>Ectomycorrhizal ecology is imprinted in the genome of the dominant symbiotic fungus Cenococcum geophilum.</title>
        <authorList>
            <consortium name="DOE Joint Genome Institute"/>
            <person name="Peter M."/>
            <person name="Kohler A."/>
            <person name="Ohm R.A."/>
            <person name="Kuo A."/>
            <person name="Krutzmann J."/>
            <person name="Morin E."/>
            <person name="Arend M."/>
            <person name="Barry K.W."/>
            <person name="Binder M."/>
            <person name="Choi C."/>
            <person name="Clum A."/>
            <person name="Copeland A."/>
            <person name="Grisel N."/>
            <person name="Haridas S."/>
            <person name="Kipfer T."/>
            <person name="LaButti K."/>
            <person name="Lindquist E."/>
            <person name="Lipzen A."/>
            <person name="Maire R."/>
            <person name="Meier B."/>
            <person name="Mihaltcheva S."/>
            <person name="Molinier V."/>
            <person name="Murat C."/>
            <person name="Poggeler S."/>
            <person name="Quandt C.A."/>
            <person name="Sperisen C."/>
            <person name="Tritt A."/>
            <person name="Tisserant E."/>
            <person name="Crous P.W."/>
            <person name="Henrissat B."/>
            <person name="Nehls U."/>
            <person name="Egli S."/>
            <person name="Spatafora J.W."/>
            <person name="Grigoriev I.V."/>
            <person name="Martin F.M."/>
        </authorList>
    </citation>
    <scope>NUCLEOTIDE SEQUENCE [LARGE SCALE GENOMIC DNA]</scope>
    <source>
        <strain evidence="1 2">1.58</strain>
    </source>
</reference>
<organism evidence="1 2">
    <name type="scientific">Cenococcum geophilum 1.58</name>
    <dbReference type="NCBI Taxonomy" id="794803"/>
    <lineage>
        <taxon>Eukaryota</taxon>
        <taxon>Fungi</taxon>
        <taxon>Dikarya</taxon>
        <taxon>Ascomycota</taxon>
        <taxon>Pezizomycotina</taxon>
        <taxon>Dothideomycetes</taxon>
        <taxon>Pleosporomycetidae</taxon>
        <taxon>Gloniales</taxon>
        <taxon>Gloniaceae</taxon>
        <taxon>Cenococcum</taxon>
    </lineage>
</organism>
<gene>
    <name evidence="1" type="ORF">K441DRAFT_671783</name>
</gene>
<evidence type="ECO:0000313" key="2">
    <source>
        <dbReference type="Proteomes" id="UP000250078"/>
    </source>
</evidence>
<dbReference type="EMBL" id="KV748284">
    <property type="protein sequence ID" value="OCK86842.1"/>
    <property type="molecule type" value="Genomic_DNA"/>
</dbReference>
<keyword evidence="2" id="KW-1185">Reference proteome</keyword>
<protein>
    <submittedName>
        <fullName evidence="1">rRNA processing protein Ipi1</fullName>
    </submittedName>
</protein>
<evidence type="ECO:0000313" key="1">
    <source>
        <dbReference type="EMBL" id="OCK86842.1"/>
    </source>
</evidence>
<name>A0ACC8EKV7_9PEZI</name>
<accession>A0ACC8EKV7</accession>